<dbReference type="InterPro" id="IPR037294">
    <property type="entry name" value="ABC_BtuC-like"/>
</dbReference>
<feature type="transmembrane region" description="Helical" evidence="8">
    <location>
        <begin position="235"/>
        <end position="261"/>
    </location>
</feature>
<evidence type="ECO:0000256" key="2">
    <source>
        <dbReference type="ARBA" id="ARBA00007935"/>
    </source>
</evidence>
<dbReference type="Pfam" id="PF01032">
    <property type="entry name" value="FecCD"/>
    <property type="match status" value="1"/>
</dbReference>
<evidence type="ECO:0000256" key="3">
    <source>
        <dbReference type="ARBA" id="ARBA00022448"/>
    </source>
</evidence>
<feature type="transmembrane region" description="Helical" evidence="8">
    <location>
        <begin position="150"/>
        <end position="175"/>
    </location>
</feature>
<sequence>MSRAAPMALLVAALIALAIAAVGLGSTPIPPERVIAALLGWGERTDQIVVWNLRLPRVALAACAGAALALSGALLQRTTRNPLASPSILGITDGAALGVLVFLFAFSDEANLLQVPVVWQPLFAAGGAALFALAVTLLAGRDRGDPMRLILYGVTLAALAHAAVVLMMIVGPVYRSGQALVWLAGAVHQAEWRDAAIVAAALMAALPLLVRLAGPLDQLRLDGASAFATGLPVEAVRATALVLSVALAAAAVSVAGGIGFVGLVAPHAARLLFGSAAARELPAAALLGAGMVLGADLLVRAAFQPIEVPAGAVTALIGAPYFLFLLTRMGRLNA</sequence>
<evidence type="ECO:0000256" key="5">
    <source>
        <dbReference type="ARBA" id="ARBA00022692"/>
    </source>
</evidence>
<keyword evidence="7 8" id="KW-0472">Membrane</keyword>
<feature type="transmembrane region" description="Helical" evidence="8">
    <location>
        <begin position="87"/>
        <end position="106"/>
    </location>
</feature>
<keyword evidence="6 8" id="KW-1133">Transmembrane helix</keyword>
<evidence type="ECO:0000256" key="4">
    <source>
        <dbReference type="ARBA" id="ARBA00022475"/>
    </source>
</evidence>
<accession>A0A1G7I783</accession>
<dbReference type="AlphaFoldDB" id="A0A1G7I783"/>
<evidence type="ECO:0000313" key="10">
    <source>
        <dbReference type="Proteomes" id="UP000198922"/>
    </source>
</evidence>
<dbReference type="RefSeq" id="WP_090113871.1">
    <property type="nucleotide sequence ID" value="NZ_FNAT01000007.1"/>
</dbReference>
<dbReference type="PANTHER" id="PTHR30472">
    <property type="entry name" value="FERRIC ENTEROBACTIN TRANSPORT SYSTEM PERMEASE PROTEIN"/>
    <property type="match status" value="1"/>
</dbReference>
<dbReference type="OrthoDB" id="9811975at2"/>
<dbReference type="Proteomes" id="UP000198922">
    <property type="component" value="Unassembled WGS sequence"/>
</dbReference>
<dbReference type="Gene3D" id="1.10.3470.10">
    <property type="entry name" value="ABC transporter involved in vitamin B12 uptake, BtuC"/>
    <property type="match status" value="1"/>
</dbReference>
<feature type="transmembrane region" description="Helical" evidence="8">
    <location>
        <begin position="118"/>
        <end position="138"/>
    </location>
</feature>
<evidence type="ECO:0000256" key="1">
    <source>
        <dbReference type="ARBA" id="ARBA00004651"/>
    </source>
</evidence>
<reference evidence="10" key="1">
    <citation type="submission" date="2016-10" db="EMBL/GenBank/DDBJ databases">
        <authorList>
            <person name="Varghese N."/>
            <person name="Submissions S."/>
        </authorList>
    </citation>
    <scope>NUCLEOTIDE SEQUENCE [LARGE SCALE GENOMIC DNA]</scope>
    <source>
        <strain evidence="10">DSM 21424</strain>
    </source>
</reference>
<keyword evidence="4" id="KW-1003">Cell membrane</keyword>
<gene>
    <name evidence="9" type="ORF">SAMN04488567_3349</name>
</gene>
<dbReference type="GO" id="GO:0033214">
    <property type="term" value="P:siderophore-iron import into cell"/>
    <property type="evidence" value="ECO:0007669"/>
    <property type="project" value="TreeGrafter"/>
</dbReference>
<evidence type="ECO:0000313" key="9">
    <source>
        <dbReference type="EMBL" id="SDF08416.1"/>
    </source>
</evidence>
<feature type="transmembrane region" description="Helical" evidence="8">
    <location>
        <begin position="306"/>
        <end position="326"/>
    </location>
</feature>
<protein>
    <submittedName>
        <fullName evidence="9">Iron complex transport system permease protein</fullName>
    </submittedName>
</protein>
<dbReference type="EMBL" id="FNAT01000007">
    <property type="protein sequence ID" value="SDF08416.1"/>
    <property type="molecule type" value="Genomic_DNA"/>
</dbReference>
<dbReference type="PANTHER" id="PTHR30472:SF37">
    <property type="entry name" value="FE(3+) DICITRATE TRANSPORT SYSTEM PERMEASE PROTEIN FECD-RELATED"/>
    <property type="match status" value="1"/>
</dbReference>
<evidence type="ECO:0000256" key="6">
    <source>
        <dbReference type="ARBA" id="ARBA00022989"/>
    </source>
</evidence>
<dbReference type="GO" id="GO:0022857">
    <property type="term" value="F:transmembrane transporter activity"/>
    <property type="evidence" value="ECO:0007669"/>
    <property type="project" value="InterPro"/>
</dbReference>
<evidence type="ECO:0000256" key="8">
    <source>
        <dbReference type="SAM" id="Phobius"/>
    </source>
</evidence>
<dbReference type="FunFam" id="1.10.3470.10:FF:000001">
    <property type="entry name" value="Vitamin B12 ABC transporter permease BtuC"/>
    <property type="match status" value="1"/>
</dbReference>
<dbReference type="SUPFAM" id="SSF81345">
    <property type="entry name" value="ABC transporter involved in vitamin B12 uptake, BtuC"/>
    <property type="match status" value="1"/>
</dbReference>
<organism evidence="9 10">
    <name type="scientific">Limimaricola pyoseonensis</name>
    <dbReference type="NCBI Taxonomy" id="521013"/>
    <lineage>
        <taxon>Bacteria</taxon>
        <taxon>Pseudomonadati</taxon>
        <taxon>Pseudomonadota</taxon>
        <taxon>Alphaproteobacteria</taxon>
        <taxon>Rhodobacterales</taxon>
        <taxon>Paracoccaceae</taxon>
        <taxon>Limimaricola</taxon>
    </lineage>
</organism>
<feature type="transmembrane region" description="Helical" evidence="8">
    <location>
        <begin position="281"/>
        <end position="299"/>
    </location>
</feature>
<comment type="subcellular location">
    <subcellularLocation>
        <location evidence="1">Cell membrane</location>
        <topology evidence="1">Multi-pass membrane protein</topology>
    </subcellularLocation>
</comment>
<name>A0A1G7I783_9RHOB</name>
<keyword evidence="10" id="KW-1185">Reference proteome</keyword>
<evidence type="ECO:0000256" key="7">
    <source>
        <dbReference type="ARBA" id="ARBA00023136"/>
    </source>
</evidence>
<proteinExistence type="inferred from homology"/>
<feature type="transmembrane region" description="Helical" evidence="8">
    <location>
        <begin position="58"/>
        <end position="75"/>
    </location>
</feature>
<dbReference type="GO" id="GO:0005886">
    <property type="term" value="C:plasma membrane"/>
    <property type="evidence" value="ECO:0007669"/>
    <property type="project" value="UniProtKB-SubCell"/>
</dbReference>
<dbReference type="CDD" id="cd06550">
    <property type="entry name" value="TM_ABC_iron-siderophores_like"/>
    <property type="match status" value="1"/>
</dbReference>
<keyword evidence="3" id="KW-0813">Transport</keyword>
<comment type="similarity">
    <text evidence="2">Belongs to the binding-protein-dependent transport system permease family. FecCD subfamily.</text>
</comment>
<dbReference type="InterPro" id="IPR000522">
    <property type="entry name" value="ABC_transptr_permease_BtuC"/>
</dbReference>
<keyword evidence="5 8" id="KW-0812">Transmembrane</keyword>
<dbReference type="STRING" id="521013.SAMN04488567_3349"/>